<evidence type="ECO:0000313" key="18">
    <source>
        <dbReference type="EMBL" id="AKK03696.1"/>
    </source>
</evidence>
<evidence type="ECO:0000256" key="11">
    <source>
        <dbReference type="ARBA" id="ARBA00023144"/>
    </source>
</evidence>
<dbReference type="Gene3D" id="3.30.428.10">
    <property type="entry name" value="HIT-like"/>
    <property type="match status" value="2"/>
</dbReference>
<evidence type="ECO:0000256" key="12">
    <source>
        <dbReference type="ARBA" id="ARBA00023277"/>
    </source>
</evidence>
<evidence type="ECO:0000256" key="10">
    <source>
        <dbReference type="ARBA" id="ARBA00022833"/>
    </source>
</evidence>
<evidence type="ECO:0000256" key="9">
    <source>
        <dbReference type="ARBA" id="ARBA00022723"/>
    </source>
</evidence>
<dbReference type="InterPro" id="IPR019779">
    <property type="entry name" value="GalP_UDPtransf1_His-AS"/>
</dbReference>
<evidence type="ECO:0000259" key="17">
    <source>
        <dbReference type="Pfam" id="PF02744"/>
    </source>
</evidence>
<evidence type="ECO:0000256" key="2">
    <source>
        <dbReference type="ARBA" id="ARBA00001947"/>
    </source>
</evidence>
<dbReference type="PIRSF" id="PIRSF000808">
    <property type="entry name" value="GalT"/>
    <property type="match status" value="1"/>
</dbReference>
<gene>
    <name evidence="18" type="primary">galT</name>
    <name evidence="18" type="ORF">CEPID_09250</name>
</gene>
<keyword evidence="19" id="KW-1185">Reference proteome</keyword>
<feature type="domain" description="Galactose-1-phosphate uridyl transferase C-terminal" evidence="17">
    <location>
        <begin position="216"/>
        <end position="370"/>
    </location>
</feature>
<evidence type="ECO:0000256" key="7">
    <source>
        <dbReference type="ARBA" id="ARBA00022679"/>
    </source>
</evidence>
<feature type="active site" description="Tele-UMP-histidine intermediate" evidence="14">
    <location>
        <position position="196"/>
    </location>
</feature>
<dbReference type="AlphaFoldDB" id="A0A0G3GR93"/>
<evidence type="ECO:0000256" key="8">
    <source>
        <dbReference type="ARBA" id="ARBA00022695"/>
    </source>
</evidence>
<dbReference type="EC" id="2.7.7.12" evidence="5 13"/>
<sequence length="371" mass="42469">MTLNITTANLSDGREIIYFDDRQHEPGERVLVDSRDLPKTHVTSEIRRDPFTGDWVAFAAHRMNRTFMPPANENPLAPTQPGQLPTEIPSPTYDVVVFENRFPSFSMHVDISGDWADHVDEMGLYPRKPALARCEVVCFTEDPSVSFKDLPETRIRTVIEAWGHRTAALSALPGVQQVFPFENRGEEIGVTLQHPHGQIYSYPFLSPRLRAIVNRAQEFEKEQGCELFSEILAQEKAARTRIVEETESFTVFVPAAAKWPMEVVVMPNRHVADFTELHDFEKRELAGLLSRLYKAVDKFFPGVERTPYIAGWTQAPVDPQLRRYGRLHLQLFSLMRSPNRMKFLAGSESSQGVWINDTTPERIASRFKELW</sequence>
<comment type="pathway">
    <text evidence="3 15">Carbohydrate metabolism; galactose metabolism.</text>
</comment>
<dbReference type="InterPro" id="IPR001937">
    <property type="entry name" value="GalP_UDPtransf1"/>
</dbReference>
<evidence type="ECO:0000256" key="6">
    <source>
        <dbReference type="ARBA" id="ARBA00016340"/>
    </source>
</evidence>
<dbReference type="PANTHER" id="PTHR11943:SF1">
    <property type="entry name" value="GALACTOSE-1-PHOSPHATE URIDYLYLTRANSFERASE"/>
    <property type="match status" value="1"/>
</dbReference>
<evidence type="ECO:0000259" key="16">
    <source>
        <dbReference type="Pfam" id="PF01087"/>
    </source>
</evidence>
<keyword evidence="11 15" id="KW-0299">Galactose metabolism</keyword>
<keyword evidence="9 15" id="KW-0479">Metal-binding</keyword>
<keyword evidence="12 15" id="KW-0119">Carbohydrate metabolism</keyword>
<dbReference type="NCBIfam" id="TIGR00209">
    <property type="entry name" value="galT_1"/>
    <property type="match status" value="1"/>
</dbReference>
<dbReference type="GO" id="GO:0008108">
    <property type="term" value="F:UDP-glucose:hexose-1-phosphate uridylyltransferase activity"/>
    <property type="evidence" value="ECO:0007669"/>
    <property type="project" value="UniProtKB-UniRule"/>
</dbReference>
<evidence type="ECO:0000256" key="4">
    <source>
        <dbReference type="ARBA" id="ARBA00010951"/>
    </source>
</evidence>
<evidence type="ECO:0000256" key="3">
    <source>
        <dbReference type="ARBA" id="ARBA00004947"/>
    </source>
</evidence>
<dbReference type="SUPFAM" id="SSF54197">
    <property type="entry name" value="HIT-like"/>
    <property type="match status" value="2"/>
</dbReference>
<name>A0A0G3GR93_9CORY</name>
<dbReference type="GO" id="GO:0033499">
    <property type="term" value="P:galactose catabolic process via UDP-galactose, Leloir pathway"/>
    <property type="evidence" value="ECO:0007669"/>
    <property type="project" value="TreeGrafter"/>
</dbReference>
<comment type="similarity">
    <text evidence="4 15">Belongs to the galactose-1-phosphate uridylyltransferase type 1 family.</text>
</comment>
<comment type="catalytic activity">
    <reaction evidence="1 15">
        <text>alpha-D-galactose 1-phosphate + UDP-alpha-D-glucose = alpha-D-glucose 1-phosphate + UDP-alpha-D-galactose</text>
        <dbReference type="Rhea" id="RHEA:13989"/>
        <dbReference type="ChEBI" id="CHEBI:58336"/>
        <dbReference type="ChEBI" id="CHEBI:58601"/>
        <dbReference type="ChEBI" id="CHEBI:58885"/>
        <dbReference type="ChEBI" id="CHEBI:66914"/>
        <dbReference type="EC" id="2.7.7.12"/>
    </reaction>
</comment>
<dbReference type="PROSITE" id="PS00117">
    <property type="entry name" value="GAL_P_UDP_TRANSF_I"/>
    <property type="match status" value="1"/>
</dbReference>
<dbReference type="Proteomes" id="UP000035368">
    <property type="component" value="Chromosome"/>
</dbReference>
<dbReference type="InterPro" id="IPR005850">
    <property type="entry name" value="GalP_Utransf_C"/>
</dbReference>
<keyword evidence="8 15" id="KW-0548">Nucleotidyltransferase</keyword>
<dbReference type="EMBL" id="CP011541">
    <property type="protein sequence ID" value="AKK03696.1"/>
    <property type="molecule type" value="Genomic_DNA"/>
</dbReference>
<proteinExistence type="inferred from homology"/>
<evidence type="ECO:0000256" key="1">
    <source>
        <dbReference type="ARBA" id="ARBA00001107"/>
    </source>
</evidence>
<dbReference type="InterPro" id="IPR036265">
    <property type="entry name" value="HIT-like_sf"/>
</dbReference>
<evidence type="ECO:0000256" key="14">
    <source>
        <dbReference type="PIRSR" id="PIRSR000808-1"/>
    </source>
</evidence>
<reference evidence="18 19" key="1">
    <citation type="submission" date="2015-05" db="EMBL/GenBank/DDBJ databases">
        <title>Complete genome sequence of Corynebacterium epidermidicanis DSM 45586, isolated from the skin of a dog suffering from pruritus.</title>
        <authorList>
            <person name="Ruckert C."/>
            <person name="Albersmeier A."/>
            <person name="Winkler A."/>
            <person name="Tauch A."/>
        </authorList>
    </citation>
    <scope>NUCLEOTIDE SEQUENCE [LARGE SCALE GENOMIC DNA]</scope>
    <source>
        <strain evidence="18 19">DSM 45586</strain>
    </source>
</reference>
<dbReference type="GO" id="GO:0008270">
    <property type="term" value="F:zinc ion binding"/>
    <property type="evidence" value="ECO:0007669"/>
    <property type="project" value="InterPro"/>
</dbReference>
<dbReference type="GO" id="GO:0005737">
    <property type="term" value="C:cytoplasm"/>
    <property type="evidence" value="ECO:0007669"/>
    <property type="project" value="TreeGrafter"/>
</dbReference>
<dbReference type="RefSeq" id="WP_047240688.1">
    <property type="nucleotide sequence ID" value="NZ_CP011541.1"/>
</dbReference>
<evidence type="ECO:0000256" key="13">
    <source>
        <dbReference type="NCBIfam" id="TIGR00209"/>
    </source>
</evidence>
<dbReference type="Pfam" id="PF02744">
    <property type="entry name" value="GalP_UDP_tr_C"/>
    <property type="match status" value="1"/>
</dbReference>
<evidence type="ECO:0000313" key="19">
    <source>
        <dbReference type="Proteomes" id="UP000035368"/>
    </source>
</evidence>
<accession>A0A0G3GR93</accession>
<evidence type="ECO:0000256" key="15">
    <source>
        <dbReference type="RuleBase" id="RU000506"/>
    </source>
</evidence>
<evidence type="ECO:0000256" key="5">
    <source>
        <dbReference type="ARBA" id="ARBA00012384"/>
    </source>
</evidence>
<organism evidence="18 19">
    <name type="scientific">Corynebacterium epidermidicanis</name>
    <dbReference type="NCBI Taxonomy" id="1050174"/>
    <lineage>
        <taxon>Bacteria</taxon>
        <taxon>Bacillati</taxon>
        <taxon>Actinomycetota</taxon>
        <taxon>Actinomycetes</taxon>
        <taxon>Mycobacteriales</taxon>
        <taxon>Corynebacteriaceae</taxon>
        <taxon>Corynebacterium</taxon>
    </lineage>
</organism>
<dbReference type="PANTHER" id="PTHR11943">
    <property type="entry name" value="GALACTOSE-1-PHOSPHATE URIDYLYLTRANSFERASE"/>
    <property type="match status" value="1"/>
</dbReference>
<keyword evidence="7 15" id="KW-0808">Transferase</keyword>
<dbReference type="UniPathway" id="UPA00214"/>
<keyword evidence="10" id="KW-0862">Zinc</keyword>
<dbReference type="KEGG" id="cei:CEPID_09250"/>
<protein>
    <recommendedName>
        <fullName evidence="6 13">Galactose-1-phosphate uridylyltransferase</fullName>
        <ecNumber evidence="5 13">2.7.7.12</ecNumber>
    </recommendedName>
</protein>
<feature type="domain" description="Galactose-1-phosphate uridyl transferase N-terminal" evidence="16">
    <location>
        <begin position="42"/>
        <end position="205"/>
    </location>
</feature>
<dbReference type="STRING" id="1050174.CEPID_09250"/>
<comment type="cofactor">
    <cofactor evidence="2">
        <name>Zn(2+)</name>
        <dbReference type="ChEBI" id="CHEBI:29105"/>
    </cofactor>
</comment>
<dbReference type="OrthoDB" id="9769064at2"/>
<dbReference type="PATRIC" id="fig|1050174.4.peg.1861"/>
<dbReference type="Pfam" id="PF01087">
    <property type="entry name" value="GalP_UDP_transf"/>
    <property type="match status" value="1"/>
</dbReference>
<dbReference type="InterPro" id="IPR005849">
    <property type="entry name" value="GalP_Utransf_N"/>
</dbReference>